<evidence type="ECO:0000256" key="1">
    <source>
        <dbReference type="SAM" id="MobiDB-lite"/>
    </source>
</evidence>
<sequence>MGPKRSVAVLVQVNDVYSAEELSVDIYVDPWFLFDSNSVTLEENWLFRGTIHEAHPEPGKERLRAERLTVPWRMPIGAGPSRNNGMTLRGSGDQGEYSYATLSSGNTRLLYLLPGEKADQLQGVIVQAPHDGTETYSAVSYVWGTGQRTEQIMTPDGVVRITASLDSCLRHLRHKSEPALLWVDAICINQSDNEEKAQQVRMLATIFQRAVAVYGFVTYSKTSDAVVEMLMQVRAKAIHQEITMTPTTRLKGAKSQTSEPGSSTGEDKVTDDENRLNLDQWPKDLPRVPTSWSKRPIPLLTDAIWTAVGSFFADSWFLRAWIIQETVAAHKLRLVSGRWVVDWNDLNQAMEIVDREVLVSGLDLSKLRSTWEPFMCLAAQREWEERNSRWCLLVLLENYRHAQSTLARDRLFALLGLASDGNDPAFEPDYSSPLKVIILRFSRVFIRQGKGMQLLYRAGLTGNCFPSWIPDWTVKRPRSISDSSDGGMPFSASGSQHSKMTCTPDSDELIVEGYTVDMIERVSEASNLEKEWRDYFREIGEMVESLSLDPNSNLATGLKWKVPIAGAEHPKVAVPGDLDMEASYKALQEFLVNRQDRPSKNLTSSGKGYASDNVAVMQQADANRLREQSSIYIAALQDRVSGWRFIVTEKGYAGVAPPSVRKGDTVAIMRGGCVPFILQQSKDRQGAFRLVGECYIHGIMNGQGLLLNGVLETGFRIF</sequence>
<dbReference type="Pfam" id="PF06985">
    <property type="entry name" value="HET"/>
    <property type="match status" value="1"/>
</dbReference>
<dbReference type="InterPro" id="IPR052895">
    <property type="entry name" value="HetReg/Transcr_Mod"/>
</dbReference>
<reference evidence="3" key="1">
    <citation type="submission" date="2013-05" db="EMBL/GenBank/DDBJ databases">
        <title>Draft genome sequences of six wheat associated Fusarium spp. isolates.</title>
        <authorList>
            <person name="Moolhuijzen P.M."/>
            <person name="Manners J.M."/>
            <person name="Wilcox S."/>
            <person name="Bellgard M.I."/>
            <person name="Gardiner D.M."/>
        </authorList>
    </citation>
    <scope>NUCLEOTIDE SEQUENCE</scope>
    <source>
        <strain evidence="3">CS5907</strain>
    </source>
</reference>
<accession>A0A090N536</accession>
<evidence type="ECO:0000313" key="3">
    <source>
        <dbReference type="EMBL" id="CEG03846.1"/>
    </source>
</evidence>
<proteinExistence type="predicted"/>
<comment type="caution">
    <text evidence="3">The sequence shown here is derived from an EMBL/GenBank/DDBJ whole genome shotgun (WGS) entry which is preliminary data.</text>
</comment>
<feature type="region of interest" description="Disordered" evidence="1">
    <location>
        <begin position="247"/>
        <end position="276"/>
    </location>
</feature>
<name>A0A090N536_9HYPO</name>
<feature type="compositionally biased region" description="Basic and acidic residues" evidence="1">
    <location>
        <begin position="265"/>
        <end position="276"/>
    </location>
</feature>
<protein>
    <submittedName>
        <fullName evidence="3">WGS project CBMG000000000 data, contig CS5907-c002771</fullName>
    </submittedName>
</protein>
<dbReference type="EMBL" id="CBMG010002758">
    <property type="protein sequence ID" value="CEG03846.1"/>
    <property type="molecule type" value="Genomic_DNA"/>
</dbReference>
<organism evidence="3">
    <name type="scientific">Fusarium acuminatum CS5907</name>
    <dbReference type="NCBI Taxonomy" id="1318461"/>
    <lineage>
        <taxon>Eukaryota</taxon>
        <taxon>Fungi</taxon>
        <taxon>Dikarya</taxon>
        <taxon>Ascomycota</taxon>
        <taxon>Pezizomycotina</taxon>
        <taxon>Sordariomycetes</taxon>
        <taxon>Hypocreomycetidae</taxon>
        <taxon>Hypocreales</taxon>
        <taxon>Nectriaceae</taxon>
        <taxon>Fusarium</taxon>
        <taxon>Fusarium tricinctum species complex</taxon>
    </lineage>
</organism>
<dbReference type="AlphaFoldDB" id="A0A090N536"/>
<dbReference type="PANTHER" id="PTHR24148:SF64">
    <property type="entry name" value="HETEROKARYON INCOMPATIBILITY DOMAIN-CONTAINING PROTEIN"/>
    <property type="match status" value="1"/>
</dbReference>
<evidence type="ECO:0000259" key="2">
    <source>
        <dbReference type="Pfam" id="PF06985"/>
    </source>
</evidence>
<feature type="region of interest" description="Disordered" evidence="1">
    <location>
        <begin position="483"/>
        <end position="503"/>
    </location>
</feature>
<feature type="compositionally biased region" description="Polar residues" evidence="1">
    <location>
        <begin position="247"/>
        <end position="264"/>
    </location>
</feature>
<feature type="compositionally biased region" description="Polar residues" evidence="1">
    <location>
        <begin position="492"/>
        <end position="503"/>
    </location>
</feature>
<dbReference type="PANTHER" id="PTHR24148">
    <property type="entry name" value="ANKYRIN REPEAT DOMAIN-CONTAINING PROTEIN 39 HOMOLOG-RELATED"/>
    <property type="match status" value="1"/>
</dbReference>
<dbReference type="Pfam" id="PF26639">
    <property type="entry name" value="Het-6_barrel"/>
    <property type="match status" value="1"/>
</dbReference>
<dbReference type="InterPro" id="IPR010730">
    <property type="entry name" value="HET"/>
</dbReference>
<feature type="domain" description="Heterokaryon incompatibility" evidence="2">
    <location>
        <begin position="136"/>
        <end position="325"/>
    </location>
</feature>
<gene>
    <name evidence="3" type="ORF">BN851_0123300</name>
</gene>